<evidence type="ECO:0000313" key="3">
    <source>
        <dbReference type="Proteomes" id="UP000199639"/>
    </source>
</evidence>
<feature type="region of interest" description="Disordered" evidence="1">
    <location>
        <begin position="88"/>
        <end position="110"/>
    </location>
</feature>
<proteinExistence type="predicted"/>
<organism evidence="2 3">
    <name type="scientific">Cryobacterium flavum</name>
    <dbReference type="NCBI Taxonomy" id="1424659"/>
    <lineage>
        <taxon>Bacteria</taxon>
        <taxon>Bacillati</taxon>
        <taxon>Actinomycetota</taxon>
        <taxon>Actinomycetes</taxon>
        <taxon>Micrococcales</taxon>
        <taxon>Microbacteriaceae</taxon>
        <taxon>Cryobacterium</taxon>
    </lineage>
</organism>
<dbReference type="Proteomes" id="UP000199639">
    <property type="component" value="Unassembled WGS sequence"/>
</dbReference>
<name>A0A5E9FUY8_9MICO</name>
<feature type="non-terminal residue" evidence="2">
    <location>
        <position position="110"/>
    </location>
</feature>
<dbReference type="RefSeq" id="WP_139165806.1">
    <property type="nucleotide sequence ID" value="NZ_FNIB01000002.1"/>
</dbReference>
<dbReference type="EMBL" id="FNIB01000002">
    <property type="protein sequence ID" value="SDM68396.1"/>
    <property type="molecule type" value="Genomic_DNA"/>
</dbReference>
<sequence length="110" mass="11081">MTLTAPPATAGSMPQGSRVEAVAQAGAILAAAFDDVRFGHLDDAEAVAVLAALEGLGRKVDGAQYQLTAHAPPPTSVCAPRPTLATGRWRTETDAATGSNSSPNSPASRA</sequence>
<evidence type="ECO:0000313" key="2">
    <source>
        <dbReference type="EMBL" id="SDM68396.1"/>
    </source>
</evidence>
<evidence type="ECO:0008006" key="4">
    <source>
        <dbReference type="Google" id="ProtNLM"/>
    </source>
</evidence>
<gene>
    <name evidence="2" type="ORF">SAMN05216368_1021</name>
</gene>
<evidence type="ECO:0000256" key="1">
    <source>
        <dbReference type="SAM" id="MobiDB-lite"/>
    </source>
</evidence>
<feature type="compositionally biased region" description="Low complexity" evidence="1">
    <location>
        <begin position="99"/>
        <end position="110"/>
    </location>
</feature>
<reference evidence="2 3" key="1">
    <citation type="submission" date="2016-10" db="EMBL/GenBank/DDBJ databases">
        <authorList>
            <person name="Varghese N."/>
            <person name="Submissions S."/>
        </authorList>
    </citation>
    <scope>NUCLEOTIDE SEQUENCE [LARGE SCALE GENOMIC DNA]</scope>
    <source>
        <strain evidence="2 3">CGMCC 1.11215</strain>
    </source>
</reference>
<protein>
    <recommendedName>
        <fullName evidence="4">DUF222 domain-containing protein</fullName>
    </recommendedName>
</protein>
<accession>A0A5E9FUY8</accession>
<dbReference type="AlphaFoldDB" id="A0A5E9FUY8"/>